<dbReference type="PANTHER" id="PTHR14094">
    <property type="entry name" value="SIGNAL RECOGNITION PARTICLE 72"/>
    <property type="match status" value="1"/>
</dbReference>
<protein>
    <submittedName>
        <fullName evidence="1">Signal recognition particle protein</fullName>
    </submittedName>
</protein>
<dbReference type="EMBL" id="JZBS01002630">
    <property type="protein sequence ID" value="KKK17888.1"/>
    <property type="molecule type" value="Genomic_DNA"/>
</dbReference>
<dbReference type="GO" id="GO:0006614">
    <property type="term" value="P:SRP-dependent cotranslational protein targeting to membrane"/>
    <property type="evidence" value="ECO:0007669"/>
    <property type="project" value="InterPro"/>
</dbReference>
<evidence type="ECO:0000313" key="1">
    <source>
        <dbReference type="EMBL" id="KKK17888.1"/>
    </source>
</evidence>
<accession>A0A0F8UEA2</accession>
<proteinExistence type="predicted"/>
<dbReference type="GO" id="GO:0008312">
    <property type="term" value="F:7S RNA binding"/>
    <property type="evidence" value="ECO:0007669"/>
    <property type="project" value="TreeGrafter"/>
</dbReference>
<sequence length="492" mass="54458">MDTGLGIVATLQRHFPSPSIRATSSVCPLFSTAAIPVQTHGTSMATQSLSSLLQRATIDDHEEVLRSSDAVLAKSKTNAHAQHVKVVALLKLDRYEDCLRVFEECGDRLKQKAALEYGYALYKCGQPDAAIGVVSGYRAEKFPRTAEVYEELARDLPSLDNEEHDLRINAWAADAQLQWKGYPESVRHARPTRDDLDAFETVYNAACLSIAKGEFDQAVMLLKRAKELCRTSEDLTPEDRAAELLPIAVQQLYVLICQGKSEEAESVLEEISVKERIAQNNVTLARGATANPYLLYKALHETSISSDSDKLFDNQDNIMTGNLHAADLLVQKYDGVIRSTSKALSRAPYPSADASTNLLSVYNAAAHTRGQTGLPALKAVLSALEKRPKDLGLLLTAVQLYVVAGNTTGAIATLEKSLQHLEESISEQDKEIRFNPGLLSVLISLYKQEGRKMQIRSELAKAATFWKEQLCRQLHYFERQAPLYSIPHFARI</sequence>
<gene>
    <name evidence="1" type="ORF">ARAM_005784</name>
</gene>
<name>A0A0F8UEA2_9EURO</name>
<comment type="caution">
    <text evidence="1">The sequence shown here is derived from an EMBL/GenBank/DDBJ whole genome shotgun (WGS) entry which is preliminary data.</text>
</comment>
<dbReference type="FunFam" id="1.25.40.10:FF:000512">
    <property type="entry name" value="Signal recognition particle subunit SRP72"/>
    <property type="match status" value="1"/>
</dbReference>
<reference evidence="1 2" key="1">
    <citation type="submission" date="2015-02" db="EMBL/GenBank/DDBJ databases">
        <title>Draft Genome Sequences of Two Closely-Related Aflatoxigenic Aspergillus Species Obtained from the Cote d'Ivoire.</title>
        <authorList>
            <person name="Moore G.G."/>
            <person name="Beltz S.B."/>
            <person name="Mack B.M."/>
        </authorList>
    </citation>
    <scope>NUCLEOTIDE SEQUENCE [LARGE SCALE GENOMIC DNA]</scope>
    <source>
        <strain evidence="1 2">SRRC1468</strain>
    </source>
</reference>
<keyword evidence="2" id="KW-1185">Reference proteome</keyword>
<dbReference type="Proteomes" id="UP000034291">
    <property type="component" value="Unassembled WGS sequence"/>
</dbReference>
<dbReference type="InterPro" id="IPR011990">
    <property type="entry name" value="TPR-like_helical_dom_sf"/>
</dbReference>
<dbReference type="PANTHER" id="PTHR14094:SF9">
    <property type="entry name" value="SIGNAL RECOGNITION PARTICLE SUBUNIT SRP72"/>
    <property type="match status" value="1"/>
</dbReference>
<evidence type="ECO:0000313" key="2">
    <source>
        <dbReference type="Proteomes" id="UP000034291"/>
    </source>
</evidence>
<dbReference type="GO" id="GO:0043022">
    <property type="term" value="F:ribosome binding"/>
    <property type="evidence" value="ECO:0007669"/>
    <property type="project" value="TreeGrafter"/>
</dbReference>
<organism evidence="1 2">
    <name type="scientific">Aspergillus rambellii</name>
    <dbReference type="NCBI Taxonomy" id="308745"/>
    <lineage>
        <taxon>Eukaryota</taxon>
        <taxon>Fungi</taxon>
        <taxon>Dikarya</taxon>
        <taxon>Ascomycota</taxon>
        <taxon>Pezizomycotina</taxon>
        <taxon>Eurotiomycetes</taxon>
        <taxon>Eurotiomycetidae</taxon>
        <taxon>Eurotiales</taxon>
        <taxon>Aspergillaceae</taxon>
        <taxon>Aspergillus</taxon>
        <taxon>Aspergillus subgen. Nidulantes</taxon>
    </lineage>
</organism>
<dbReference type="OrthoDB" id="5421607at2759"/>
<dbReference type="GO" id="GO:0005786">
    <property type="term" value="C:signal recognition particle, endoplasmic reticulum targeting"/>
    <property type="evidence" value="ECO:0007669"/>
    <property type="project" value="TreeGrafter"/>
</dbReference>
<dbReference type="AlphaFoldDB" id="A0A0F8UEA2"/>
<dbReference type="STRING" id="308745.A0A0F8UEA2"/>
<dbReference type="Gene3D" id="1.25.40.10">
    <property type="entry name" value="Tetratricopeptide repeat domain"/>
    <property type="match status" value="2"/>
</dbReference>
<dbReference type="SUPFAM" id="SSF48452">
    <property type="entry name" value="TPR-like"/>
    <property type="match status" value="1"/>
</dbReference>
<dbReference type="InterPro" id="IPR026270">
    <property type="entry name" value="SRP72"/>
</dbReference>